<keyword evidence="4" id="KW-1185">Reference proteome</keyword>
<comment type="caution">
    <text evidence="3">The sequence shown here is derived from an EMBL/GenBank/DDBJ whole genome shotgun (WGS) entry which is preliminary data.</text>
</comment>
<evidence type="ECO:0008006" key="5">
    <source>
        <dbReference type="Google" id="ProtNLM"/>
    </source>
</evidence>
<dbReference type="PROSITE" id="PS51257">
    <property type="entry name" value="PROKAR_LIPOPROTEIN"/>
    <property type="match status" value="1"/>
</dbReference>
<feature type="region of interest" description="Disordered" evidence="1">
    <location>
        <begin position="25"/>
        <end position="52"/>
    </location>
</feature>
<evidence type="ECO:0000313" key="3">
    <source>
        <dbReference type="EMBL" id="TXK83083.1"/>
    </source>
</evidence>
<evidence type="ECO:0000313" key="4">
    <source>
        <dbReference type="Proteomes" id="UP000321814"/>
    </source>
</evidence>
<name>A0A5C8M3Z4_9GAMM</name>
<dbReference type="EMBL" id="VRLR01000001">
    <property type="protein sequence ID" value="TXK83083.1"/>
    <property type="molecule type" value="Genomic_DNA"/>
</dbReference>
<proteinExistence type="predicted"/>
<organism evidence="3 4">
    <name type="scientific">Rheinheimera tangshanensis</name>
    <dbReference type="NCBI Taxonomy" id="400153"/>
    <lineage>
        <taxon>Bacteria</taxon>
        <taxon>Pseudomonadati</taxon>
        <taxon>Pseudomonadota</taxon>
        <taxon>Gammaproteobacteria</taxon>
        <taxon>Chromatiales</taxon>
        <taxon>Chromatiaceae</taxon>
        <taxon>Rheinheimera</taxon>
    </lineage>
</organism>
<dbReference type="AlphaFoldDB" id="A0A5C8M3Z4"/>
<dbReference type="Proteomes" id="UP000321814">
    <property type="component" value="Unassembled WGS sequence"/>
</dbReference>
<accession>A0A5C8M3Z4</accession>
<gene>
    <name evidence="3" type="ORF">FU839_02060</name>
</gene>
<evidence type="ECO:0000256" key="1">
    <source>
        <dbReference type="SAM" id="MobiDB-lite"/>
    </source>
</evidence>
<dbReference type="RefSeq" id="WP_147902978.1">
    <property type="nucleotide sequence ID" value="NZ_BAAAGC010000002.1"/>
</dbReference>
<dbReference type="OrthoDB" id="9830380at2"/>
<reference evidence="3 4" key="1">
    <citation type="submission" date="2019-08" db="EMBL/GenBank/DDBJ databases">
        <title>Draft genome analysis of Rheinheimera tangshanensis isolated from the roots of fresh rice plants (Oryza sativa).</title>
        <authorList>
            <person name="Yu Q."/>
            <person name="Qi Y."/>
            <person name="Zhang H."/>
            <person name="Pu J."/>
        </authorList>
    </citation>
    <scope>NUCLEOTIDE SEQUENCE [LARGE SCALE GENOMIC DNA]</scope>
    <source>
        <strain evidence="3 4">JA3-B52</strain>
    </source>
</reference>
<feature type="chain" id="PRO_5022718057" description="ExoP galactose-binding-like domain-containing protein" evidence="2">
    <location>
        <begin position="22"/>
        <end position="472"/>
    </location>
</feature>
<protein>
    <recommendedName>
        <fullName evidence="5">ExoP galactose-binding-like domain-containing protein</fullName>
    </recommendedName>
</protein>
<keyword evidence="2" id="KW-0732">Signal</keyword>
<feature type="signal peptide" evidence="2">
    <location>
        <begin position="1"/>
        <end position="21"/>
    </location>
</feature>
<evidence type="ECO:0000256" key="2">
    <source>
        <dbReference type="SAM" id="SignalP"/>
    </source>
</evidence>
<sequence length="472" mass="49984">MLKRKLALGVICGFTLSGLVACGGGGGSSEPASQGNSTTPAPAPIPTPEPSATNTVKFSAGTYVRENQGTISEAVVVDDTMYYVSFETDGTMWSRVDKVKDYVVADKIVDAPAVYQLADQTMVNSGQFDATLTINSDKVISSMTGLALSMGNSFFLNGNRFNPVENITDLSKLNGQWISSDFRSVQIDGNTTFSAVDANNCQISGILSAKSNGVFAATLTYSSCDKAGSYEGVLWSYNFNDVTYLKWFGLDNGNKAVSASLDTVASEQEQLALSGKLNTAFYANTTGKILFTKSNKVYYSGGNNGGKYFFEYQTPADVTTLNAAGQGITWPVKTAVKASLKLMVPKLTGQAVEGEITYDTDLSESFFNLQPVPKQSLLSSVTGNWGELSIADNGSLSGKLLDCTVVSGTVSGYENSIADIALELTSCDGAGSYSGVVTAQDLEKDRLMLFVHLNNNTDVSVGIISGGLDRTN</sequence>